<evidence type="ECO:0000313" key="2">
    <source>
        <dbReference type="EMBL" id="AOO11554.1"/>
    </source>
</evidence>
<reference evidence="9 10" key="1">
    <citation type="journal article" date="2016" name="Environ. Microbiol.">
        <title>Genomic diversification of marine cyanophages into stable ecotypes.</title>
        <authorList>
            <person name="Marston M.F."/>
            <person name="Martiny J.B."/>
        </authorList>
    </citation>
    <scope>NUCLEOTIDE SEQUENCE [LARGE SCALE GENOMIC DNA]</scope>
    <source>
        <strain evidence="2">ES_42_0910</strain>
        <strain evidence="3">Np_05_0604</strain>
        <strain evidence="4">Np_20_0711</strain>
        <strain evidence="5">Np_42_0711</strain>
        <strain evidence="6">Sn_08_0709</strain>
        <strain evidence="7">Sn_13_0910</strain>
        <strain evidence="8">W2_10_0709</strain>
    </source>
</reference>
<dbReference type="EMBL" id="KX349296">
    <property type="protein sequence ID" value="AOO12720.1"/>
    <property type="molecule type" value="Genomic_DNA"/>
</dbReference>
<evidence type="ECO:0000313" key="7">
    <source>
        <dbReference type="EMBL" id="AOO12720.1"/>
    </source>
</evidence>
<evidence type="ECO:0000313" key="11">
    <source>
        <dbReference type="Proteomes" id="UP000225786"/>
    </source>
</evidence>
<gene>
    <name evidence="2" type="ORF">ES420910_073</name>
    <name evidence="3" type="ORF">Np050604_076</name>
    <name evidence="4" type="ORF">Np200711_073</name>
    <name evidence="5" type="ORF">Np420711_073</name>
    <name evidence="6" type="ORF">Sn080709_076</name>
    <name evidence="7" type="ORF">Sn130910_073</name>
    <name evidence="8" type="ORF">W2100709_076</name>
    <name evidence="1" type="ORF">W270710_076</name>
</gene>
<proteinExistence type="predicted"/>
<keyword evidence="9" id="KW-1185">Reference proteome</keyword>
<dbReference type="EMBL" id="KX349291">
    <property type="protein sequence ID" value="AOO11554.1"/>
    <property type="molecule type" value="Genomic_DNA"/>
</dbReference>
<dbReference type="EMBL" id="KX349295">
    <property type="protein sequence ID" value="AOO12493.1"/>
    <property type="molecule type" value="Genomic_DNA"/>
</dbReference>
<dbReference type="Proteomes" id="UP000225478">
    <property type="component" value="Segment"/>
</dbReference>
<evidence type="ECO:0000313" key="5">
    <source>
        <dbReference type="EMBL" id="AOO12255.1"/>
    </source>
</evidence>
<evidence type="ECO:0000313" key="10">
    <source>
        <dbReference type="Proteomes" id="UP000222561"/>
    </source>
</evidence>
<evidence type="ECO:0000313" key="4">
    <source>
        <dbReference type="EMBL" id="AOO12019.1"/>
    </source>
</evidence>
<dbReference type="EMBL" id="KU594607">
    <property type="protein sequence ID" value="AMO43320.1"/>
    <property type="molecule type" value="Genomic_DNA"/>
</dbReference>
<dbReference type="Proteomes" id="UP000225402">
    <property type="component" value="Segment"/>
</dbReference>
<evidence type="ECO:0000313" key="9">
    <source>
        <dbReference type="Proteomes" id="UP000221709"/>
    </source>
</evidence>
<dbReference type="Proteomes" id="UP000225178">
    <property type="component" value="Segment"/>
</dbReference>
<organism evidence="1 11">
    <name type="scientific">Cyanophage S-RIM44</name>
    <dbReference type="NCBI Taxonomy" id="1278485"/>
    <lineage>
        <taxon>Viruses</taxon>
        <taxon>Duplodnaviria</taxon>
        <taxon>Heunggongvirae</taxon>
        <taxon>Uroviricota</taxon>
        <taxon>Caudoviricetes</taxon>
        <taxon>Pantevenvirales</taxon>
        <taxon>Kyanoviridae</taxon>
        <taxon>Vellamovirus</taxon>
        <taxon>Vellamovirus rhodeisland44</taxon>
    </lineage>
</organism>
<evidence type="ECO:0000313" key="8">
    <source>
        <dbReference type="EMBL" id="AOO12958.1"/>
    </source>
</evidence>
<evidence type="ECO:0000313" key="1">
    <source>
        <dbReference type="EMBL" id="AMO43320.1"/>
    </source>
</evidence>
<dbReference type="Proteomes" id="UP000225786">
    <property type="component" value="Segment"/>
</dbReference>
<evidence type="ECO:0000313" key="3">
    <source>
        <dbReference type="EMBL" id="AOO11792.1"/>
    </source>
</evidence>
<dbReference type="EMBL" id="KX349293">
    <property type="protein sequence ID" value="AOO12019.1"/>
    <property type="molecule type" value="Genomic_DNA"/>
</dbReference>
<evidence type="ECO:0000313" key="6">
    <source>
        <dbReference type="EMBL" id="AOO12493.1"/>
    </source>
</evidence>
<protein>
    <submittedName>
        <fullName evidence="1">Uncharacterized protein</fullName>
    </submittedName>
</protein>
<dbReference type="Proteomes" id="UP000222561">
    <property type="component" value="Segment"/>
</dbReference>
<name>A0A127KMV8_9CAUD</name>
<dbReference type="Proteomes" id="UP000223571">
    <property type="component" value="Segment"/>
</dbReference>
<dbReference type="EMBL" id="KX349294">
    <property type="protein sequence ID" value="AOO12255.1"/>
    <property type="molecule type" value="Genomic_DNA"/>
</dbReference>
<accession>A0A127KMV8</accession>
<dbReference type="Proteomes" id="UP000226130">
    <property type="component" value="Segment"/>
</dbReference>
<dbReference type="EMBL" id="KX349297">
    <property type="protein sequence ID" value="AOO12958.1"/>
    <property type="molecule type" value="Genomic_DNA"/>
</dbReference>
<dbReference type="EMBL" id="KX349292">
    <property type="protein sequence ID" value="AOO11792.1"/>
    <property type="molecule type" value="Genomic_DNA"/>
</dbReference>
<reference evidence="1 11" key="2">
    <citation type="submission" date="2016-01" db="EMBL/GenBank/DDBJ databases">
        <title>The genomic content and context of auxiliary metabolic genes in marine cyanophages.</title>
        <authorList>
            <person name="Marston M.F."/>
            <person name="Martiny J.B.H."/>
            <person name="Crummett L.T."/>
        </authorList>
    </citation>
    <scope>NUCLEOTIDE SEQUENCE [LARGE SCALE GENOMIC DNA]</scope>
    <source>
        <strain evidence="1">W2_07_0710</strain>
    </source>
</reference>
<sequence length="86" mass="9912">MTESQFSPIIKDFNNLESSAINRVVVREDIVEIMYNSSQNVYTYTLNCENYANTIQECLDSKESLGKLINNSIKQQDLELKSKFLP</sequence>
<dbReference type="Proteomes" id="UP000221709">
    <property type="component" value="Segment"/>
</dbReference>